<accession>A0ABN9S6S0</accession>
<feature type="non-terminal residue" evidence="1">
    <location>
        <position position="247"/>
    </location>
</feature>
<comment type="caution">
    <text evidence="1">The sequence shown here is derived from an EMBL/GenBank/DDBJ whole genome shotgun (WGS) entry which is preliminary data.</text>
</comment>
<gene>
    <name evidence="1" type="ORF">PCOR1329_LOCUS27059</name>
</gene>
<dbReference type="EMBL" id="CAUYUJ010009737">
    <property type="protein sequence ID" value="CAK0827553.1"/>
    <property type="molecule type" value="Genomic_DNA"/>
</dbReference>
<name>A0ABN9S6S0_9DINO</name>
<sequence length="247" mass="27813">APSRSSPIICLDLNDGMEMVVTENGKSTEYLDSPALCKPGHHLVATAMQMADDTWYGNADNSSLVDYVCIPEALARWETSCGTLARLGRPIQQMPSKQRRDHLPVHVNLSMPTISELRKHDATPTWSAEAMMQAYMGTDIGTKRAFVGDMEATLDQNWDEFLDLADRTSADFLIEKLEQIMINAGQQYFARDPGWDERYKDQTVECRRHRCTIGTNGAVNGNHRAPSQQYLKNDYGGLRFETFDGWS</sequence>
<evidence type="ECO:0000313" key="2">
    <source>
        <dbReference type="Proteomes" id="UP001189429"/>
    </source>
</evidence>
<reference evidence="1" key="1">
    <citation type="submission" date="2023-10" db="EMBL/GenBank/DDBJ databases">
        <authorList>
            <person name="Chen Y."/>
            <person name="Shah S."/>
            <person name="Dougan E. K."/>
            <person name="Thang M."/>
            <person name="Chan C."/>
        </authorList>
    </citation>
    <scope>NUCLEOTIDE SEQUENCE [LARGE SCALE GENOMIC DNA]</scope>
</reference>
<dbReference type="Proteomes" id="UP001189429">
    <property type="component" value="Unassembled WGS sequence"/>
</dbReference>
<feature type="non-terminal residue" evidence="1">
    <location>
        <position position="1"/>
    </location>
</feature>
<evidence type="ECO:0000313" key="1">
    <source>
        <dbReference type="EMBL" id="CAK0827553.1"/>
    </source>
</evidence>
<organism evidence="1 2">
    <name type="scientific">Prorocentrum cordatum</name>
    <dbReference type="NCBI Taxonomy" id="2364126"/>
    <lineage>
        <taxon>Eukaryota</taxon>
        <taxon>Sar</taxon>
        <taxon>Alveolata</taxon>
        <taxon>Dinophyceae</taxon>
        <taxon>Prorocentrales</taxon>
        <taxon>Prorocentraceae</taxon>
        <taxon>Prorocentrum</taxon>
    </lineage>
</organism>
<protein>
    <submittedName>
        <fullName evidence="1">Uncharacterized protein</fullName>
    </submittedName>
</protein>
<keyword evidence="2" id="KW-1185">Reference proteome</keyword>
<proteinExistence type="predicted"/>